<accession>A0AAV4VZI1</accession>
<organism evidence="2 3">
    <name type="scientific">Caerostris darwini</name>
    <dbReference type="NCBI Taxonomy" id="1538125"/>
    <lineage>
        <taxon>Eukaryota</taxon>
        <taxon>Metazoa</taxon>
        <taxon>Ecdysozoa</taxon>
        <taxon>Arthropoda</taxon>
        <taxon>Chelicerata</taxon>
        <taxon>Arachnida</taxon>
        <taxon>Araneae</taxon>
        <taxon>Araneomorphae</taxon>
        <taxon>Entelegynae</taxon>
        <taxon>Araneoidea</taxon>
        <taxon>Araneidae</taxon>
        <taxon>Caerostris</taxon>
    </lineage>
</organism>
<dbReference type="EMBL" id="BPLQ01013889">
    <property type="protein sequence ID" value="GIY75797.1"/>
    <property type="molecule type" value="Genomic_DNA"/>
</dbReference>
<feature type="region of interest" description="Disordered" evidence="1">
    <location>
        <begin position="23"/>
        <end position="100"/>
    </location>
</feature>
<evidence type="ECO:0000313" key="3">
    <source>
        <dbReference type="Proteomes" id="UP001054837"/>
    </source>
</evidence>
<name>A0AAV4VZI1_9ARAC</name>
<evidence type="ECO:0000256" key="1">
    <source>
        <dbReference type="SAM" id="MobiDB-lite"/>
    </source>
</evidence>
<protein>
    <submittedName>
        <fullName evidence="2">Uncharacterized protein</fullName>
    </submittedName>
</protein>
<dbReference type="Proteomes" id="UP001054837">
    <property type="component" value="Unassembled WGS sequence"/>
</dbReference>
<reference evidence="2 3" key="1">
    <citation type="submission" date="2021-06" db="EMBL/GenBank/DDBJ databases">
        <title>Caerostris darwini draft genome.</title>
        <authorList>
            <person name="Kono N."/>
            <person name="Arakawa K."/>
        </authorList>
    </citation>
    <scope>NUCLEOTIDE SEQUENCE [LARGE SCALE GENOMIC DNA]</scope>
</reference>
<gene>
    <name evidence="2" type="ORF">CDAR_557721</name>
</gene>
<dbReference type="AlphaFoldDB" id="A0AAV4VZI1"/>
<keyword evidence="3" id="KW-1185">Reference proteome</keyword>
<proteinExistence type="predicted"/>
<feature type="compositionally biased region" description="Basic residues" evidence="1">
    <location>
        <begin position="56"/>
        <end position="68"/>
    </location>
</feature>
<evidence type="ECO:0000313" key="2">
    <source>
        <dbReference type="EMBL" id="GIY75797.1"/>
    </source>
</evidence>
<sequence>MLFMPVKNIEMCILPPTFLQTSAYKPPEEVPRSAEGFTSSLLPDPSLRGQPSLKQSIRRQRVHLRSPKLHSPQHISRKTKEQHTKKERKKNPFIMRQPCH</sequence>
<comment type="caution">
    <text evidence="2">The sequence shown here is derived from an EMBL/GenBank/DDBJ whole genome shotgun (WGS) entry which is preliminary data.</text>
</comment>